<dbReference type="EMBL" id="MK500302">
    <property type="protein sequence ID" value="QBK85061.1"/>
    <property type="molecule type" value="Genomic_DNA"/>
</dbReference>
<reference evidence="1" key="1">
    <citation type="journal article" date="2019" name="MBio">
        <title>Virus Genomes from Deep Sea Sediments Expand the Ocean Megavirome and Support Independent Origins of Viral Gigantism.</title>
        <authorList>
            <person name="Backstrom D."/>
            <person name="Yutin N."/>
            <person name="Jorgensen S.L."/>
            <person name="Dharamshi J."/>
            <person name="Homa F."/>
            <person name="Zaremba-Niedwiedzka K."/>
            <person name="Spang A."/>
            <person name="Wolf Y.I."/>
            <person name="Koonin E.V."/>
            <person name="Ettema T.J."/>
        </authorList>
    </citation>
    <scope>NUCLEOTIDE SEQUENCE</scope>
</reference>
<gene>
    <name evidence="1" type="ORF">LCDPAC02_02600</name>
</gene>
<organism evidence="1">
    <name type="scientific">Pithovirus LCDPAC02</name>
    <dbReference type="NCBI Taxonomy" id="2506601"/>
    <lineage>
        <taxon>Viruses</taxon>
        <taxon>Pithoviruses</taxon>
    </lineage>
</organism>
<protein>
    <submittedName>
        <fullName evidence="1">Uncharacterized protein</fullName>
    </submittedName>
</protein>
<sequence>MSKIVMTLREFYVENDKHIYMDEIPKKDRIDVYYKIQNESHFEIIFQEYEENINIENIYGIFDKKFFSFEKVNLRLNAYVILYKLKLIKMKYCSISNRIEYIVDIDYNKYAFEYYFDLFENKFKLLYLIDNFKIRQF</sequence>
<proteinExistence type="predicted"/>
<evidence type="ECO:0000313" key="1">
    <source>
        <dbReference type="EMBL" id="QBK85061.1"/>
    </source>
</evidence>
<accession>A0A481YP65</accession>
<name>A0A481YP65_9VIRU</name>